<dbReference type="Gene3D" id="3.40.50.720">
    <property type="entry name" value="NAD(P)-binding Rossmann-like Domain"/>
    <property type="match status" value="1"/>
</dbReference>
<comment type="subcellular location">
    <subcellularLocation>
        <location evidence="1">Membrane</location>
        <topology evidence="1">Multi-pass membrane protein</topology>
    </subcellularLocation>
</comment>
<dbReference type="Pfam" id="PF13727">
    <property type="entry name" value="CoA_binding_3"/>
    <property type="match status" value="1"/>
</dbReference>
<keyword evidence="4 9" id="KW-0812">Transmembrane</keyword>
<dbReference type="PANTHER" id="PTHR30576:SF0">
    <property type="entry name" value="UNDECAPRENYL-PHOSPHATE N-ACETYLGALACTOSAMINYL 1-PHOSPHATE TRANSFERASE-RELATED"/>
    <property type="match status" value="1"/>
</dbReference>
<dbReference type="NCBIfam" id="TIGR03023">
    <property type="entry name" value="WcaJ_sugtrans"/>
    <property type="match status" value="1"/>
</dbReference>
<dbReference type="InterPro" id="IPR017473">
    <property type="entry name" value="Undecaprenyl-P_gluc_Ptfrase"/>
</dbReference>
<protein>
    <submittedName>
        <fullName evidence="11">Undecaprenyl-phosphate glucose phosphotransferase</fullName>
        <ecNumber evidence="11">2.7.8.31</ecNumber>
    </submittedName>
</protein>
<comment type="caution">
    <text evidence="11">The sequence shown here is derived from an EMBL/GenBank/DDBJ whole genome shotgun (WGS) entry which is preliminary data.</text>
</comment>
<feature type="transmembrane region" description="Helical" evidence="9">
    <location>
        <begin position="228"/>
        <end position="246"/>
    </location>
</feature>
<dbReference type="GO" id="GO:0089702">
    <property type="term" value="F:undecaprenyl-phosphate glucose phosphotransferase activity"/>
    <property type="evidence" value="ECO:0007669"/>
    <property type="project" value="UniProtKB-EC"/>
</dbReference>
<name>A0A5M6IH79_9PROT</name>
<dbReference type="PANTHER" id="PTHR30576">
    <property type="entry name" value="COLANIC BIOSYNTHESIS UDP-GLUCOSE LIPID CARRIER TRANSFERASE"/>
    <property type="match status" value="1"/>
</dbReference>
<comment type="similarity">
    <text evidence="2">Belongs to the bacterial sugar transferase family.</text>
</comment>
<dbReference type="EC" id="2.7.8.31" evidence="11"/>
<keyword evidence="5 9" id="KW-1133">Transmembrane helix</keyword>
<dbReference type="OrthoDB" id="9808602at2"/>
<sequence length="651" mass="71944">MMGCGRACPTIRRPSWSMFGRPSRRPGNGSSTRANGSRMGHSAARCLPKCSIACGRSGFRCGGASACCRPREPSPRAAGERPGPEACRLAASGSHTRIGACRAFSRTILDSTCVREHVYSGDWPSTVRGGPIGGRCDDREDLVLPHQNAWVVRSASRKEENMRFVQLHNESLPHKSKSAASIRSGTRIYRSINFIVFYADVTVLVVFGVLSCWLYGLFDDFLERYLEAIFFVSVFFSTFSFSSKLYDWRFFRMNAAKMAPAFRAAVFAFGAALLVAFAFKTSADYSRIWGAAWFTSFLAYVLISRAFLMVFFAQAEKRGYALRRAVIVGAGENGLGVLEHLRSFGAQGVHIIGFLDDRADRIPAVVGGLPVLGGSAMAETLVRDQTIDLVILALPWSAYTRVSELVDKLAVWPTDIYMAPDMLGLRFSDRPLYRLGGMHVLSLKDRPISDWNAVVKRIEDLAIAIPSLIVLGPLLALIALAIKMESPGPALFVQNRYGFSGNLIRVYKFRSMRHDTADAAGEQLTERGDPRVTRVGAFIRRTSLDELPQLLNVLEGTMSVVGPRPHAVKAKAGGRLYEDVVAAYASRHRVRPGITGWAQCNGWRGSTDTEDQIVGRVEYDLYYVENWSLFLDLVIIIRTLVQVLRGDGNAY</sequence>
<feature type="transmembrane region" description="Helical" evidence="9">
    <location>
        <begin position="291"/>
        <end position="313"/>
    </location>
</feature>
<dbReference type="InterPro" id="IPR036291">
    <property type="entry name" value="NAD(P)-bd_dom_sf"/>
</dbReference>
<keyword evidence="12" id="KW-1185">Reference proteome</keyword>
<dbReference type="Proteomes" id="UP000324065">
    <property type="component" value="Unassembled WGS sequence"/>
</dbReference>
<dbReference type="InterPro" id="IPR017475">
    <property type="entry name" value="EPS_sugar_tfrase"/>
</dbReference>
<evidence type="ECO:0000313" key="11">
    <source>
        <dbReference type="EMBL" id="KAA5606918.1"/>
    </source>
</evidence>
<evidence type="ECO:0000256" key="6">
    <source>
        <dbReference type="ARBA" id="ARBA00023136"/>
    </source>
</evidence>
<evidence type="ECO:0000256" key="3">
    <source>
        <dbReference type="ARBA" id="ARBA00022679"/>
    </source>
</evidence>
<evidence type="ECO:0000256" key="1">
    <source>
        <dbReference type="ARBA" id="ARBA00004141"/>
    </source>
</evidence>
<evidence type="ECO:0000259" key="10">
    <source>
        <dbReference type="Pfam" id="PF02397"/>
    </source>
</evidence>
<evidence type="ECO:0000256" key="5">
    <source>
        <dbReference type="ARBA" id="ARBA00022989"/>
    </source>
</evidence>
<evidence type="ECO:0000256" key="9">
    <source>
        <dbReference type="SAM" id="Phobius"/>
    </source>
</evidence>
<feature type="transmembrane region" description="Helical" evidence="9">
    <location>
        <begin position="461"/>
        <end position="482"/>
    </location>
</feature>
<evidence type="ECO:0000256" key="7">
    <source>
        <dbReference type="ARBA" id="ARBA00023169"/>
    </source>
</evidence>
<feature type="region of interest" description="Disordered" evidence="8">
    <location>
        <begin position="15"/>
        <end position="40"/>
    </location>
</feature>
<dbReference type="SUPFAM" id="SSF51735">
    <property type="entry name" value="NAD(P)-binding Rossmann-fold domains"/>
    <property type="match status" value="1"/>
</dbReference>
<dbReference type="EMBL" id="VWPJ01000002">
    <property type="protein sequence ID" value="KAA5606918.1"/>
    <property type="molecule type" value="Genomic_DNA"/>
</dbReference>
<dbReference type="NCBIfam" id="TIGR03025">
    <property type="entry name" value="EPS_sugtrans"/>
    <property type="match status" value="1"/>
</dbReference>
<evidence type="ECO:0000256" key="4">
    <source>
        <dbReference type="ARBA" id="ARBA00022692"/>
    </source>
</evidence>
<gene>
    <name evidence="11" type="ORF">F1188_03105</name>
</gene>
<keyword evidence="7" id="KW-0270">Exopolysaccharide synthesis</keyword>
<dbReference type="AlphaFoldDB" id="A0A5M6IH79"/>
<accession>A0A5M6IH79</accession>
<feature type="transmembrane region" description="Helical" evidence="9">
    <location>
        <begin position="258"/>
        <end position="279"/>
    </location>
</feature>
<dbReference type="Pfam" id="PF02397">
    <property type="entry name" value="Bac_transf"/>
    <property type="match status" value="1"/>
</dbReference>
<dbReference type="GO" id="GO:0016020">
    <property type="term" value="C:membrane"/>
    <property type="evidence" value="ECO:0007669"/>
    <property type="project" value="UniProtKB-SubCell"/>
</dbReference>
<feature type="domain" description="Bacterial sugar transferase" evidence="10">
    <location>
        <begin position="456"/>
        <end position="644"/>
    </location>
</feature>
<dbReference type="GO" id="GO:0000271">
    <property type="term" value="P:polysaccharide biosynthetic process"/>
    <property type="evidence" value="ECO:0007669"/>
    <property type="project" value="UniProtKB-KW"/>
</dbReference>
<dbReference type="InterPro" id="IPR003362">
    <property type="entry name" value="Bact_transf"/>
</dbReference>
<keyword evidence="6 9" id="KW-0472">Membrane</keyword>
<evidence type="ECO:0000256" key="8">
    <source>
        <dbReference type="SAM" id="MobiDB-lite"/>
    </source>
</evidence>
<organism evidence="11 12">
    <name type="scientific">Roseospira marina</name>
    <dbReference type="NCBI Taxonomy" id="140057"/>
    <lineage>
        <taxon>Bacteria</taxon>
        <taxon>Pseudomonadati</taxon>
        <taxon>Pseudomonadota</taxon>
        <taxon>Alphaproteobacteria</taxon>
        <taxon>Rhodospirillales</taxon>
        <taxon>Rhodospirillaceae</taxon>
        <taxon>Roseospira</taxon>
    </lineage>
</organism>
<evidence type="ECO:0000256" key="2">
    <source>
        <dbReference type="ARBA" id="ARBA00006464"/>
    </source>
</evidence>
<proteinExistence type="inferred from homology"/>
<reference evidence="11 12" key="1">
    <citation type="submission" date="2019-09" db="EMBL/GenBank/DDBJ databases">
        <title>Genome sequence of Roseospira marina, one of the more divergent members of the non-sulfur purple photosynthetic bacterial family, the Rhodospirillaceae.</title>
        <authorList>
            <person name="Meyer T."/>
            <person name="Kyndt J."/>
        </authorList>
    </citation>
    <scope>NUCLEOTIDE SEQUENCE [LARGE SCALE GENOMIC DNA]</scope>
    <source>
        <strain evidence="11 12">DSM 15113</strain>
    </source>
</reference>
<feature type="transmembrane region" description="Helical" evidence="9">
    <location>
        <begin position="192"/>
        <end position="216"/>
    </location>
</feature>
<keyword evidence="3 11" id="KW-0808">Transferase</keyword>
<evidence type="ECO:0000313" key="12">
    <source>
        <dbReference type="Proteomes" id="UP000324065"/>
    </source>
</evidence>